<proteinExistence type="predicted"/>
<comment type="caution">
    <text evidence="1">The sequence shown here is derived from an EMBL/GenBank/DDBJ whole genome shotgun (WGS) entry which is preliminary data.</text>
</comment>
<accession>X1BZQ4</accession>
<reference evidence="1" key="1">
    <citation type="journal article" date="2014" name="Front. Microbiol.">
        <title>High frequency of phylogenetically diverse reductive dehalogenase-homologous genes in deep subseafloor sedimentary metagenomes.</title>
        <authorList>
            <person name="Kawai M."/>
            <person name="Futagami T."/>
            <person name="Toyoda A."/>
            <person name="Takaki Y."/>
            <person name="Nishi S."/>
            <person name="Hori S."/>
            <person name="Arai W."/>
            <person name="Tsubouchi T."/>
            <person name="Morono Y."/>
            <person name="Uchiyama I."/>
            <person name="Ito T."/>
            <person name="Fujiyama A."/>
            <person name="Inagaki F."/>
            <person name="Takami H."/>
        </authorList>
    </citation>
    <scope>NUCLEOTIDE SEQUENCE</scope>
    <source>
        <strain evidence="1">Expedition CK06-06</strain>
    </source>
</reference>
<feature type="non-terminal residue" evidence="1">
    <location>
        <position position="79"/>
    </location>
</feature>
<dbReference type="EMBL" id="BART01012161">
    <property type="protein sequence ID" value="GAG77621.1"/>
    <property type="molecule type" value="Genomic_DNA"/>
</dbReference>
<organism evidence="1">
    <name type="scientific">marine sediment metagenome</name>
    <dbReference type="NCBI Taxonomy" id="412755"/>
    <lineage>
        <taxon>unclassified sequences</taxon>
        <taxon>metagenomes</taxon>
        <taxon>ecological metagenomes</taxon>
    </lineage>
</organism>
<sequence length="79" mass="9139">MPQCGDHDVHPLRGFTGVMWYPYDSCDTYARYNILSTTEFDIGRMEIFDTDWEEPHGSWDLRMLGPSDSYGFKCGVHAL</sequence>
<gene>
    <name evidence="1" type="ORF">S01H4_25532</name>
</gene>
<dbReference type="AlphaFoldDB" id="X1BZQ4"/>
<name>X1BZQ4_9ZZZZ</name>
<evidence type="ECO:0000313" key="1">
    <source>
        <dbReference type="EMBL" id="GAG77621.1"/>
    </source>
</evidence>
<protein>
    <submittedName>
        <fullName evidence="1">Uncharacterized protein</fullName>
    </submittedName>
</protein>